<name>A7E3Z9_SCLS1</name>
<accession>A7E3Z9</accession>
<dbReference type="AlphaFoldDB" id="A7E3Z9"/>
<organism evidence="1 2">
    <name type="scientific">Sclerotinia sclerotiorum (strain ATCC 18683 / 1980 / Ss-1)</name>
    <name type="common">White mold</name>
    <name type="synonym">Whetzelinia sclerotiorum</name>
    <dbReference type="NCBI Taxonomy" id="665079"/>
    <lineage>
        <taxon>Eukaryota</taxon>
        <taxon>Fungi</taxon>
        <taxon>Dikarya</taxon>
        <taxon>Ascomycota</taxon>
        <taxon>Pezizomycotina</taxon>
        <taxon>Leotiomycetes</taxon>
        <taxon>Helotiales</taxon>
        <taxon>Sclerotiniaceae</taxon>
        <taxon>Sclerotinia</taxon>
    </lineage>
</organism>
<dbReference type="HOGENOM" id="CLU_3125899_0_0_1"/>
<dbReference type="GeneID" id="5494750"/>
<dbReference type="Proteomes" id="UP000001312">
    <property type="component" value="Unassembled WGS sequence"/>
</dbReference>
<dbReference type="RefSeq" id="XP_001597935.1">
    <property type="nucleotide sequence ID" value="XM_001597885.1"/>
</dbReference>
<protein>
    <submittedName>
        <fullName evidence="1">Uncharacterized protein</fullName>
    </submittedName>
</protein>
<evidence type="ECO:0000313" key="2">
    <source>
        <dbReference type="Proteomes" id="UP000001312"/>
    </source>
</evidence>
<sequence>MLHCEKANLENEVLEWQVLWWRKISENVALREVAIENQKGRGKEQEETNT</sequence>
<evidence type="ECO:0000313" key="1">
    <source>
        <dbReference type="EMBL" id="EDN90621.1"/>
    </source>
</evidence>
<dbReference type="KEGG" id="ssl:SS1G_00021"/>
<gene>
    <name evidence="1" type="ORF">SS1G_00021</name>
</gene>
<keyword evidence="2" id="KW-1185">Reference proteome</keyword>
<dbReference type="EMBL" id="CH476621">
    <property type="protein sequence ID" value="EDN90621.1"/>
    <property type="molecule type" value="Genomic_DNA"/>
</dbReference>
<reference evidence="2" key="1">
    <citation type="journal article" date="2011" name="PLoS Genet.">
        <title>Genomic analysis of the necrotrophic fungal pathogens Sclerotinia sclerotiorum and Botrytis cinerea.</title>
        <authorList>
            <person name="Amselem J."/>
            <person name="Cuomo C.A."/>
            <person name="van Kan J.A."/>
            <person name="Viaud M."/>
            <person name="Benito E.P."/>
            <person name="Couloux A."/>
            <person name="Coutinho P.M."/>
            <person name="de Vries R.P."/>
            <person name="Dyer P.S."/>
            <person name="Fillinger S."/>
            <person name="Fournier E."/>
            <person name="Gout L."/>
            <person name="Hahn M."/>
            <person name="Kohn L."/>
            <person name="Lapalu N."/>
            <person name="Plummer K.M."/>
            <person name="Pradier J.M."/>
            <person name="Quevillon E."/>
            <person name="Sharon A."/>
            <person name="Simon A."/>
            <person name="ten Have A."/>
            <person name="Tudzynski B."/>
            <person name="Tudzynski P."/>
            <person name="Wincker P."/>
            <person name="Andrew M."/>
            <person name="Anthouard V."/>
            <person name="Beever R.E."/>
            <person name="Beffa R."/>
            <person name="Benoit I."/>
            <person name="Bouzid O."/>
            <person name="Brault B."/>
            <person name="Chen Z."/>
            <person name="Choquer M."/>
            <person name="Collemare J."/>
            <person name="Cotton P."/>
            <person name="Danchin E.G."/>
            <person name="Da Silva C."/>
            <person name="Gautier A."/>
            <person name="Giraud C."/>
            <person name="Giraud T."/>
            <person name="Gonzalez C."/>
            <person name="Grossetete S."/>
            <person name="Guldener U."/>
            <person name="Henrissat B."/>
            <person name="Howlett B.J."/>
            <person name="Kodira C."/>
            <person name="Kretschmer M."/>
            <person name="Lappartient A."/>
            <person name="Leroch M."/>
            <person name="Levis C."/>
            <person name="Mauceli E."/>
            <person name="Neuveglise C."/>
            <person name="Oeser B."/>
            <person name="Pearson M."/>
            <person name="Poulain J."/>
            <person name="Poussereau N."/>
            <person name="Quesneville H."/>
            <person name="Rascle C."/>
            <person name="Schumacher J."/>
            <person name="Segurens B."/>
            <person name="Sexton A."/>
            <person name="Silva E."/>
            <person name="Sirven C."/>
            <person name="Soanes D.M."/>
            <person name="Talbot N.J."/>
            <person name="Templeton M."/>
            <person name="Yandava C."/>
            <person name="Yarden O."/>
            <person name="Zeng Q."/>
            <person name="Rollins J.A."/>
            <person name="Lebrun M.H."/>
            <person name="Dickman M."/>
        </authorList>
    </citation>
    <scope>NUCLEOTIDE SEQUENCE [LARGE SCALE GENOMIC DNA]</scope>
    <source>
        <strain evidence="2">ATCC 18683 / 1980 / Ss-1</strain>
    </source>
</reference>
<proteinExistence type="predicted"/>
<dbReference type="InParanoid" id="A7E3Z9"/>